<proteinExistence type="predicted"/>
<protein>
    <submittedName>
        <fullName evidence="1">Uncharacterized protein</fullName>
    </submittedName>
</protein>
<name>A0A7J6X500_THATH</name>
<keyword evidence="2" id="KW-1185">Reference proteome</keyword>
<dbReference type="Proteomes" id="UP000554482">
    <property type="component" value="Unassembled WGS sequence"/>
</dbReference>
<reference evidence="1 2" key="1">
    <citation type="submission" date="2020-06" db="EMBL/GenBank/DDBJ databases">
        <title>Transcriptomic and genomic resources for Thalictrum thalictroides and T. hernandezii: Facilitating candidate gene discovery in an emerging model plant lineage.</title>
        <authorList>
            <person name="Arias T."/>
            <person name="Riano-Pachon D.M."/>
            <person name="Di Stilio V.S."/>
        </authorList>
    </citation>
    <scope>NUCLEOTIDE SEQUENCE [LARGE SCALE GENOMIC DNA]</scope>
    <source>
        <strain evidence="2">cv. WT478/WT964</strain>
        <tissue evidence="1">Leaves</tissue>
    </source>
</reference>
<dbReference type="EMBL" id="JABWDY010006786">
    <property type="protein sequence ID" value="KAF5203432.1"/>
    <property type="molecule type" value="Genomic_DNA"/>
</dbReference>
<dbReference type="AlphaFoldDB" id="A0A7J6X500"/>
<gene>
    <name evidence="1" type="ORF">FRX31_006981</name>
</gene>
<accession>A0A7J6X500</accession>
<organism evidence="1 2">
    <name type="scientific">Thalictrum thalictroides</name>
    <name type="common">Rue-anemone</name>
    <name type="synonym">Anemone thalictroides</name>
    <dbReference type="NCBI Taxonomy" id="46969"/>
    <lineage>
        <taxon>Eukaryota</taxon>
        <taxon>Viridiplantae</taxon>
        <taxon>Streptophyta</taxon>
        <taxon>Embryophyta</taxon>
        <taxon>Tracheophyta</taxon>
        <taxon>Spermatophyta</taxon>
        <taxon>Magnoliopsida</taxon>
        <taxon>Ranunculales</taxon>
        <taxon>Ranunculaceae</taxon>
        <taxon>Thalictroideae</taxon>
        <taxon>Thalictrum</taxon>
    </lineage>
</organism>
<sequence>MSLSIEKQQIKGLYAYDLLGNTIKDYTYITWISVDTYVESLVSIASLSDKGIKEDKNSRKGIKRKAKAS</sequence>
<comment type="caution">
    <text evidence="1">The sequence shown here is derived from an EMBL/GenBank/DDBJ whole genome shotgun (WGS) entry which is preliminary data.</text>
</comment>
<evidence type="ECO:0000313" key="2">
    <source>
        <dbReference type="Proteomes" id="UP000554482"/>
    </source>
</evidence>
<evidence type="ECO:0000313" key="1">
    <source>
        <dbReference type="EMBL" id="KAF5203432.1"/>
    </source>
</evidence>